<feature type="repeat" description="WD" evidence="3">
    <location>
        <begin position="153"/>
        <end position="186"/>
    </location>
</feature>
<dbReference type="SUPFAM" id="SSF50998">
    <property type="entry name" value="Quinoprotein alcohol dehydrogenase-like"/>
    <property type="match status" value="1"/>
</dbReference>
<dbReference type="InterPro" id="IPR001680">
    <property type="entry name" value="WD40_rpt"/>
</dbReference>
<keyword evidence="1 3" id="KW-0853">WD repeat</keyword>
<keyword evidence="5" id="KW-1185">Reference proteome</keyword>
<feature type="repeat" description="WD" evidence="3">
    <location>
        <begin position="1"/>
        <end position="28"/>
    </location>
</feature>
<proteinExistence type="predicted"/>
<protein>
    <submittedName>
        <fullName evidence="4">WD40 repeat-like protein</fullName>
    </submittedName>
</protein>
<dbReference type="OrthoDB" id="2660687at2759"/>
<organism evidence="4 5">
    <name type="scientific">Exidia glandulosa HHB12029</name>
    <dbReference type="NCBI Taxonomy" id="1314781"/>
    <lineage>
        <taxon>Eukaryota</taxon>
        <taxon>Fungi</taxon>
        <taxon>Dikarya</taxon>
        <taxon>Basidiomycota</taxon>
        <taxon>Agaricomycotina</taxon>
        <taxon>Agaricomycetes</taxon>
        <taxon>Auriculariales</taxon>
        <taxon>Exidiaceae</taxon>
        <taxon>Exidia</taxon>
    </lineage>
</organism>
<evidence type="ECO:0000313" key="4">
    <source>
        <dbReference type="EMBL" id="KZV93918.1"/>
    </source>
</evidence>
<evidence type="ECO:0000313" key="5">
    <source>
        <dbReference type="Proteomes" id="UP000077266"/>
    </source>
</evidence>
<dbReference type="InParanoid" id="A0A165IV63"/>
<dbReference type="PROSITE" id="PS50294">
    <property type="entry name" value="WD_REPEATS_REGION"/>
    <property type="match status" value="2"/>
</dbReference>
<keyword evidence="2" id="KW-0677">Repeat</keyword>
<evidence type="ECO:0000256" key="1">
    <source>
        <dbReference type="ARBA" id="ARBA00022574"/>
    </source>
</evidence>
<gene>
    <name evidence="4" type="ORF">EXIGLDRAFT_709734</name>
</gene>
<sequence length="197" mass="21146">MNGRRLVSSSYYTSLRVWDIKTGKTVMGPLKGHSNVHCVAVHGSHIASCSDDGTFRIVDADSGELVLGPITAHNGKWVNWIAYSRDGSHIATGGGDNRAVLWNANSGVQVRELVGHAAPDGTRLVSGSQDGTVRIWDVSSGECIGKPLTGHRARGHDEQVLAVAFSPDGRRIASASEDRTIALWDVTDNVDEFNIIM</sequence>
<dbReference type="PRINTS" id="PR00320">
    <property type="entry name" value="GPROTEINBRPT"/>
</dbReference>
<evidence type="ECO:0000256" key="3">
    <source>
        <dbReference type="PROSITE-ProRule" id="PRU00221"/>
    </source>
</evidence>
<dbReference type="InterPro" id="IPR015943">
    <property type="entry name" value="WD40/YVTN_repeat-like_dom_sf"/>
</dbReference>
<dbReference type="AlphaFoldDB" id="A0A165IV63"/>
<dbReference type="STRING" id="1314781.A0A165IV63"/>
<dbReference type="InterPro" id="IPR020472">
    <property type="entry name" value="WD40_PAC1"/>
</dbReference>
<dbReference type="SMART" id="SM00320">
    <property type="entry name" value="WD40"/>
    <property type="match status" value="4"/>
</dbReference>
<evidence type="ECO:0000256" key="2">
    <source>
        <dbReference type="ARBA" id="ARBA00022737"/>
    </source>
</evidence>
<dbReference type="InterPro" id="IPR011047">
    <property type="entry name" value="Quinoprotein_ADH-like_sf"/>
</dbReference>
<dbReference type="GO" id="GO:1990234">
    <property type="term" value="C:transferase complex"/>
    <property type="evidence" value="ECO:0007669"/>
    <property type="project" value="UniProtKB-ARBA"/>
</dbReference>
<accession>A0A165IV63</accession>
<dbReference type="Proteomes" id="UP000077266">
    <property type="component" value="Unassembled WGS sequence"/>
</dbReference>
<dbReference type="PANTHER" id="PTHR22847">
    <property type="entry name" value="WD40 REPEAT PROTEIN"/>
    <property type="match status" value="1"/>
</dbReference>
<dbReference type="PANTHER" id="PTHR22847:SF637">
    <property type="entry name" value="WD REPEAT DOMAIN 5B"/>
    <property type="match status" value="1"/>
</dbReference>
<dbReference type="Pfam" id="PF00400">
    <property type="entry name" value="WD40"/>
    <property type="match status" value="4"/>
</dbReference>
<feature type="repeat" description="WD" evidence="3">
    <location>
        <begin position="119"/>
        <end position="146"/>
    </location>
</feature>
<reference evidence="4 5" key="1">
    <citation type="journal article" date="2016" name="Mol. Biol. Evol.">
        <title>Comparative Genomics of Early-Diverging Mushroom-Forming Fungi Provides Insights into the Origins of Lignocellulose Decay Capabilities.</title>
        <authorList>
            <person name="Nagy L.G."/>
            <person name="Riley R."/>
            <person name="Tritt A."/>
            <person name="Adam C."/>
            <person name="Daum C."/>
            <person name="Floudas D."/>
            <person name="Sun H."/>
            <person name="Yadav J.S."/>
            <person name="Pangilinan J."/>
            <person name="Larsson K.H."/>
            <person name="Matsuura K."/>
            <person name="Barry K."/>
            <person name="Labutti K."/>
            <person name="Kuo R."/>
            <person name="Ohm R.A."/>
            <person name="Bhattacharya S.S."/>
            <person name="Shirouzu T."/>
            <person name="Yoshinaga Y."/>
            <person name="Martin F.M."/>
            <person name="Grigoriev I.V."/>
            <person name="Hibbett D.S."/>
        </authorList>
    </citation>
    <scope>NUCLEOTIDE SEQUENCE [LARGE SCALE GENOMIC DNA]</scope>
    <source>
        <strain evidence="4 5">HHB12029</strain>
    </source>
</reference>
<dbReference type="PROSITE" id="PS00678">
    <property type="entry name" value="WD_REPEATS_1"/>
    <property type="match status" value="3"/>
</dbReference>
<dbReference type="EMBL" id="KV425981">
    <property type="protein sequence ID" value="KZV93918.1"/>
    <property type="molecule type" value="Genomic_DNA"/>
</dbReference>
<dbReference type="PROSITE" id="PS50082">
    <property type="entry name" value="WD_REPEATS_2"/>
    <property type="match status" value="4"/>
</dbReference>
<dbReference type="InterPro" id="IPR019775">
    <property type="entry name" value="WD40_repeat_CS"/>
</dbReference>
<feature type="repeat" description="WD" evidence="3">
    <location>
        <begin position="71"/>
        <end position="112"/>
    </location>
</feature>
<name>A0A165IV63_EXIGL</name>
<dbReference type="Gene3D" id="2.130.10.10">
    <property type="entry name" value="YVTN repeat-like/Quinoprotein amine dehydrogenase"/>
    <property type="match status" value="2"/>
</dbReference>